<protein>
    <submittedName>
        <fullName evidence="1">Unannotated protein</fullName>
    </submittedName>
</protein>
<dbReference type="AlphaFoldDB" id="A0A6J7LEF1"/>
<proteinExistence type="predicted"/>
<dbReference type="EMBL" id="CAFBNJ010000177">
    <property type="protein sequence ID" value="CAB4966581.1"/>
    <property type="molecule type" value="Genomic_DNA"/>
</dbReference>
<accession>A0A6J7LEF1</accession>
<evidence type="ECO:0000313" key="1">
    <source>
        <dbReference type="EMBL" id="CAB4966581.1"/>
    </source>
</evidence>
<reference evidence="1" key="1">
    <citation type="submission" date="2020-05" db="EMBL/GenBank/DDBJ databases">
        <authorList>
            <person name="Chiriac C."/>
            <person name="Salcher M."/>
            <person name="Ghai R."/>
            <person name="Kavagutti S V."/>
        </authorList>
    </citation>
    <scope>NUCLEOTIDE SEQUENCE</scope>
</reference>
<sequence>MRLVVGCASESTDIGFLPFIGGRGEITQISGTSLQIVISQGTVTNDTPAGDDESFCWPWIARQGRARNGANQNSIQGA</sequence>
<gene>
    <name evidence="1" type="ORF">UFOPK3785_02026</name>
</gene>
<organism evidence="1">
    <name type="scientific">freshwater metagenome</name>
    <dbReference type="NCBI Taxonomy" id="449393"/>
    <lineage>
        <taxon>unclassified sequences</taxon>
        <taxon>metagenomes</taxon>
        <taxon>ecological metagenomes</taxon>
    </lineage>
</organism>
<name>A0A6J7LEF1_9ZZZZ</name>